<dbReference type="PROSITE" id="PS01227">
    <property type="entry name" value="UPF0012"/>
    <property type="match status" value="1"/>
</dbReference>
<protein>
    <recommendedName>
        <fullName evidence="1">CN hydrolase domain-containing protein</fullName>
    </recommendedName>
</protein>
<dbReference type="PROSITE" id="PS50263">
    <property type="entry name" value="CN_HYDROLASE"/>
    <property type="match status" value="1"/>
</dbReference>
<evidence type="ECO:0000313" key="2">
    <source>
        <dbReference type="EMBL" id="GAG69319.1"/>
    </source>
</evidence>
<dbReference type="SUPFAM" id="SSF56317">
    <property type="entry name" value="Carbon-nitrogen hydrolase"/>
    <property type="match status" value="1"/>
</dbReference>
<dbReference type="Gene3D" id="3.60.110.10">
    <property type="entry name" value="Carbon-nitrogen hydrolase"/>
    <property type="match status" value="1"/>
</dbReference>
<reference evidence="2" key="1">
    <citation type="journal article" date="2014" name="Front. Microbiol.">
        <title>High frequency of phylogenetically diverse reductive dehalogenase-homologous genes in deep subseafloor sedimentary metagenomes.</title>
        <authorList>
            <person name="Kawai M."/>
            <person name="Futagami T."/>
            <person name="Toyoda A."/>
            <person name="Takaki Y."/>
            <person name="Nishi S."/>
            <person name="Hori S."/>
            <person name="Arai W."/>
            <person name="Tsubouchi T."/>
            <person name="Morono Y."/>
            <person name="Uchiyama I."/>
            <person name="Ito T."/>
            <person name="Fujiyama A."/>
            <person name="Inagaki F."/>
            <person name="Takami H."/>
        </authorList>
    </citation>
    <scope>NUCLEOTIDE SEQUENCE</scope>
    <source>
        <strain evidence="2">Expedition CK06-06</strain>
    </source>
</reference>
<name>X0ZIW1_9ZZZZ</name>
<organism evidence="2">
    <name type="scientific">marine sediment metagenome</name>
    <dbReference type="NCBI Taxonomy" id="412755"/>
    <lineage>
        <taxon>unclassified sequences</taxon>
        <taxon>metagenomes</taxon>
        <taxon>ecological metagenomes</taxon>
    </lineage>
</organism>
<dbReference type="PANTHER" id="PTHR23088:SF27">
    <property type="entry name" value="DEAMINATED GLUTATHIONE AMIDASE"/>
    <property type="match status" value="1"/>
</dbReference>
<dbReference type="InterPro" id="IPR036526">
    <property type="entry name" value="C-N_Hydrolase_sf"/>
</dbReference>
<dbReference type="EMBL" id="BART01009493">
    <property type="protein sequence ID" value="GAG69319.1"/>
    <property type="molecule type" value="Genomic_DNA"/>
</dbReference>
<sequence length="258" mass="28854">MKVTSIQPEMIDHSKSESLAYILSLVDACPQSDLILLPEIWPSGFFCFDRYRAESEPIDGPIVTTFRQKAVERACHILMGSIVEKDGNQLFNTSLLLDPQGQIIARYRKIHLFGYQSEEKKLLTAGKEVVVAPTPWGPAGISTCYDLRFPEFFRKMVDKGATIFLVASAWPLVRLEAWRLFNQARALENLAYLISCNCAGSNAGNRYAGHSMIIDPMGNVIAEGNEGEGYINAELDPELVNSVRNDFRALDDRIFSIT</sequence>
<evidence type="ECO:0000259" key="1">
    <source>
        <dbReference type="PROSITE" id="PS50263"/>
    </source>
</evidence>
<dbReference type="InterPro" id="IPR001110">
    <property type="entry name" value="UPF0012_CS"/>
</dbReference>
<dbReference type="PANTHER" id="PTHR23088">
    <property type="entry name" value="NITRILASE-RELATED"/>
    <property type="match status" value="1"/>
</dbReference>
<accession>X0ZIW1</accession>
<comment type="caution">
    <text evidence="2">The sequence shown here is derived from an EMBL/GenBank/DDBJ whole genome shotgun (WGS) entry which is preliminary data.</text>
</comment>
<proteinExistence type="predicted"/>
<gene>
    <name evidence="2" type="ORF">S01H4_21027</name>
</gene>
<dbReference type="Pfam" id="PF00795">
    <property type="entry name" value="CN_hydrolase"/>
    <property type="match status" value="1"/>
</dbReference>
<feature type="domain" description="CN hydrolase" evidence="1">
    <location>
        <begin position="1"/>
        <end position="237"/>
    </location>
</feature>
<dbReference type="CDD" id="cd07583">
    <property type="entry name" value="nitrilase_5"/>
    <property type="match status" value="1"/>
</dbReference>
<dbReference type="AlphaFoldDB" id="X0ZIW1"/>
<dbReference type="InterPro" id="IPR003010">
    <property type="entry name" value="C-N_Hydrolase"/>
</dbReference>